<sequence>MDVKSAFFMEPLKKRITSKQKDDGIFISQDKYVAEILRKFGFIDVKSASIPIETEKPLLKDPDGKDVDVHIYRSMIGSLMFLASSKPDIMFAVYDAQDSKLYQKCHICMQLKRFLVNAARHFITAASYELMFFGLLKVVAVNSMLIGYEKPPPKLTFYKVFFSEQWKFLIHTLVQCLSAKTAWNEFSCSMASVAIYLATVVMDHQADDMTTHNTRYTSPALTQKVFPNMMRVRKGFSAEEESNEARKEKEVKVFRVKKAEKGCKGVSDVSTAEPTVFDGENVTMTMAQTLIKLKAEKAKVLDEQIAQKLHDEEVQKATARDEQERADMKRALELQRQYDDKEKNIDWSVVAEQVQERHLDSIRKYQNLKKKPDSIAQARKNMIIYLKNMAGYKIEFFRGMTYDKVRPIFEREYKNVQTLFKPDKDVQEIKKIRVADETLLQESFKKLKAAEVLGSKSTQEIPSNNPKEMNKEDVHNMLEIVPVPEFKVELYRKLQVEKDNEMAKDLVMKIFMEANKPRSRMLLDKVSAAAEVLKIYSKSLVVNCCLSVNDEKEYEKISID</sequence>
<keyword evidence="1" id="KW-0695">RNA-directed DNA polymerase</keyword>
<dbReference type="AlphaFoldDB" id="A0A6L2KVB5"/>
<protein>
    <submittedName>
        <fullName evidence="1">Ribonuclease H-like domain, reverse transcriptase, RNA-dependent DNA polymerase</fullName>
    </submittedName>
</protein>
<keyword evidence="1" id="KW-0548">Nucleotidyltransferase</keyword>
<accession>A0A6L2KVB5</accession>
<organism evidence="1">
    <name type="scientific">Tanacetum cinerariifolium</name>
    <name type="common">Dalmatian daisy</name>
    <name type="synonym">Chrysanthemum cinerariifolium</name>
    <dbReference type="NCBI Taxonomy" id="118510"/>
    <lineage>
        <taxon>Eukaryota</taxon>
        <taxon>Viridiplantae</taxon>
        <taxon>Streptophyta</taxon>
        <taxon>Embryophyta</taxon>
        <taxon>Tracheophyta</taxon>
        <taxon>Spermatophyta</taxon>
        <taxon>Magnoliopsida</taxon>
        <taxon>eudicotyledons</taxon>
        <taxon>Gunneridae</taxon>
        <taxon>Pentapetalae</taxon>
        <taxon>asterids</taxon>
        <taxon>campanulids</taxon>
        <taxon>Asterales</taxon>
        <taxon>Asteraceae</taxon>
        <taxon>Asteroideae</taxon>
        <taxon>Anthemideae</taxon>
        <taxon>Anthemidinae</taxon>
        <taxon>Tanacetum</taxon>
    </lineage>
</organism>
<keyword evidence="1" id="KW-0808">Transferase</keyword>
<dbReference type="GO" id="GO:0003964">
    <property type="term" value="F:RNA-directed DNA polymerase activity"/>
    <property type="evidence" value="ECO:0007669"/>
    <property type="project" value="UniProtKB-KW"/>
</dbReference>
<reference evidence="1" key="1">
    <citation type="journal article" date="2019" name="Sci. Rep.">
        <title>Draft genome of Tanacetum cinerariifolium, the natural source of mosquito coil.</title>
        <authorList>
            <person name="Yamashiro T."/>
            <person name="Shiraishi A."/>
            <person name="Satake H."/>
            <person name="Nakayama K."/>
        </authorList>
    </citation>
    <scope>NUCLEOTIDE SEQUENCE</scope>
</reference>
<proteinExistence type="predicted"/>
<gene>
    <name evidence="1" type="ORF">Tci_025539</name>
</gene>
<dbReference type="EMBL" id="BKCJ010003192">
    <property type="protein sequence ID" value="GEU53561.1"/>
    <property type="molecule type" value="Genomic_DNA"/>
</dbReference>
<evidence type="ECO:0000313" key="1">
    <source>
        <dbReference type="EMBL" id="GEU53561.1"/>
    </source>
</evidence>
<name>A0A6L2KVB5_TANCI</name>
<comment type="caution">
    <text evidence="1">The sequence shown here is derived from an EMBL/GenBank/DDBJ whole genome shotgun (WGS) entry which is preliminary data.</text>
</comment>